<accession>A0AAV3UAY7</accession>
<evidence type="ECO:0000256" key="3">
    <source>
        <dbReference type="SAM" id="SignalP"/>
    </source>
</evidence>
<dbReference type="Pfam" id="PF02837">
    <property type="entry name" value="Glyco_hydro_2_N"/>
    <property type="match status" value="1"/>
</dbReference>
<evidence type="ECO:0000259" key="4">
    <source>
        <dbReference type="Pfam" id="PF02837"/>
    </source>
</evidence>
<sequence length="314" mass="35183">MNNNKQKAKQRMIGRKVSILACVQAMVTAIVMLQGLPALAEKGEPKAETKVENNAEKKESTPMDFFKGEPDTAYPDTSPLLTNVTGRDYQSLNGEWNIVIDEAGMAWRVITKHDYFSSGAGVAEFQHRLLEASFDDSDTLAVPGDWNSQRLDLDRYRSRILYQKDVSLEPKEDKRYFIHFGAANYTTDVFVNDELVGRHIGGYTSFNFDITPYVKSGNNIIIARVDAHLDETTIPTMRTSDFWKYGGIIGDVGLVTVDNTFIENYHIYLADRESNTIQGWVQLAGDNIANQSIELGIKKLGVEGVGHQRYGNLS</sequence>
<dbReference type="Proteomes" id="UP001409585">
    <property type="component" value="Unassembled WGS sequence"/>
</dbReference>
<evidence type="ECO:0000256" key="1">
    <source>
        <dbReference type="ARBA" id="ARBA00007401"/>
    </source>
</evidence>
<gene>
    <name evidence="5" type="ORF">GCM10025791_49960</name>
</gene>
<dbReference type="PANTHER" id="PTHR42732">
    <property type="entry name" value="BETA-GALACTOSIDASE"/>
    <property type="match status" value="1"/>
</dbReference>
<evidence type="ECO:0000313" key="6">
    <source>
        <dbReference type="Proteomes" id="UP001409585"/>
    </source>
</evidence>
<keyword evidence="6" id="KW-1185">Reference proteome</keyword>
<feature type="domain" description="Glycosyl hydrolases family 2 sugar binding" evidence="4">
    <location>
        <begin position="90"/>
        <end position="256"/>
    </location>
</feature>
<evidence type="ECO:0000256" key="2">
    <source>
        <dbReference type="SAM" id="MobiDB-lite"/>
    </source>
</evidence>
<organism evidence="5 6">
    <name type="scientific">Halioxenophilus aromaticivorans</name>
    <dbReference type="NCBI Taxonomy" id="1306992"/>
    <lineage>
        <taxon>Bacteria</taxon>
        <taxon>Pseudomonadati</taxon>
        <taxon>Pseudomonadota</taxon>
        <taxon>Gammaproteobacteria</taxon>
        <taxon>Alteromonadales</taxon>
        <taxon>Alteromonadaceae</taxon>
        <taxon>Halioxenophilus</taxon>
    </lineage>
</organism>
<feature type="signal peptide" evidence="3">
    <location>
        <begin position="1"/>
        <end position="40"/>
    </location>
</feature>
<dbReference type="InterPro" id="IPR008979">
    <property type="entry name" value="Galactose-bd-like_sf"/>
</dbReference>
<dbReference type="InterPro" id="IPR051913">
    <property type="entry name" value="GH2_Domain-Containing"/>
</dbReference>
<dbReference type="GO" id="GO:0004553">
    <property type="term" value="F:hydrolase activity, hydrolyzing O-glycosyl compounds"/>
    <property type="evidence" value="ECO:0007669"/>
    <property type="project" value="InterPro"/>
</dbReference>
<dbReference type="GO" id="GO:0005975">
    <property type="term" value="P:carbohydrate metabolic process"/>
    <property type="evidence" value="ECO:0007669"/>
    <property type="project" value="InterPro"/>
</dbReference>
<dbReference type="SUPFAM" id="SSF49785">
    <property type="entry name" value="Galactose-binding domain-like"/>
    <property type="match status" value="1"/>
</dbReference>
<feature type="chain" id="PRO_5043595824" description="Glycosyl hydrolases family 2 sugar binding domain-containing protein" evidence="3">
    <location>
        <begin position="41"/>
        <end position="314"/>
    </location>
</feature>
<dbReference type="Gene3D" id="2.60.120.260">
    <property type="entry name" value="Galactose-binding domain-like"/>
    <property type="match status" value="1"/>
</dbReference>
<evidence type="ECO:0000313" key="5">
    <source>
        <dbReference type="EMBL" id="GAA4962262.1"/>
    </source>
</evidence>
<reference evidence="6" key="1">
    <citation type="journal article" date="2019" name="Int. J. Syst. Evol. Microbiol.">
        <title>The Global Catalogue of Microorganisms (GCM) 10K type strain sequencing project: providing services to taxonomists for standard genome sequencing and annotation.</title>
        <authorList>
            <consortium name="The Broad Institute Genomics Platform"/>
            <consortium name="The Broad Institute Genome Sequencing Center for Infectious Disease"/>
            <person name="Wu L."/>
            <person name="Ma J."/>
        </authorList>
    </citation>
    <scope>NUCLEOTIDE SEQUENCE [LARGE SCALE GENOMIC DNA]</scope>
    <source>
        <strain evidence="6">JCM 19134</strain>
    </source>
</reference>
<dbReference type="PANTHER" id="PTHR42732:SF1">
    <property type="entry name" value="BETA-MANNOSIDASE"/>
    <property type="match status" value="1"/>
</dbReference>
<protein>
    <recommendedName>
        <fullName evidence="4">Glycosyl hydrolases family 2 sugar binding domain-containing protein</fullName>
    </recommendedName>
</protein>
<name>A0AAV3UAY7_9ALTE</name>
<comment type="similarity">
    <text evidence="1">Belongs to the glycosyl hydrolase 2 family.</text>
</comment>
<proteinExistence type="inferred from homology"/>
<dbReference type="AlphaFoldDB" id="A0AAV3UAY7"/>
<dbReference type="RefSeq" id="WP_345428391.1">
    <property type="nucleotide sequence ID" value="NZ_AP031496.1"/>
</dbReference>
<dbReference type="InterPro" id="IPR006104">
    <property type="entry name" value="Glyco_hydro_2_N"/>
</dbReference>
<feature type="region of interest" description="Disordered" evidence="2">
    <location>
        <begin position="44"/>
        <end position="69"/>
    </location>
</feature>
<keyword evidence="3" id="KW-0732">Signal</keyword>
<dbReference type="EMBL" id="BAABLX010000080">
    <property type="protein sequence ID" value="GAA4962262.1"/>
    <property type="molecule type" value="Genomic_DNA"/>
</dbReference>
<comment type="caution">
    <text evidence="5">The sequence shown here is derived from an EMBL/GenBank/DDBJ whole genome shotgun (WGS) entry which is preliminary data.</text>
</comment>